<feature type="domain" description="Rhodopsin" evidence="7">
    <location>
        <begin position="8"/>
        <end position="255"/>
    </location>
</feature>
<name>A0AA40C4Q2_9PEZI</name>
<feature type="transmembrane region" description="Helical" evidence="6">
    <location>
        <begin position="162"/>
        <end position="182"/>
    </location>
</feature>
<feature type="non-terminal residue" evidence="8">
    <location>
        <position position="255"/>
    </location>
</feature>
<dbReference type="InterPro" id="IPR049326">
    <property type="entry name" value="Rhodopsin_dom_fungi"/>
</dbReference>
<evidence type="ECO:0000256" key="4">
    <source>
        <dbReference type="ARBA" id="ARBA00023136"/>
    </source>
</evidence>
<dbReference type="Pfam" id="PF20684">
    <property type="entry name" value="Fung_rhodopsin"/>
    <property type="match status" value="1"/>
</dbReference>
<dbReference type="AlphaFoldDB" id="A0AA40C4Q2"/>
<comment type="subcellular location">
    <subcellularLocation>
        <location evidence="1">Membrane</location>
        <topology evidence="1">Multi-pass membrane protein</topology>
    </subcellularLocation>
</comment>
<feature type="transmembrane region" description="Helical" evidence="6">
    <location>
        <begin position="67"/>
        <end position="91"/>
    </location>
</feature>
<evidence type="ECO:0000256" key="2">
    <source>
        <dbReference type="ARBA" id="ARBA00022692"/>
    </source>
</evidence>
<evidence type="ECO:0000256" key="1">
    <source>
        <dbReference type="ARBA" id="ARBA00004141"/>
    </source>
</evidence>
<evidence type="ECO:0000256" key="5">
    <source>
        <dbReference type="ARBA" id="ARBA00038359"/>
    </source>
</evidence>
<dbReference type="InterPro" id="IPR052337">
    <property type="entry name" value="SAT4-like"/>
</dbReference>
<comment type="caution">
    <text evidence="8">The sequence shown here is derived from an EMBL/GenBank/DDBJ whole genome shotgun (WGS) entry which is preliminary data.</text>
</comment>
<organism evidence="8 9">
    <name type="scientific">Bombardia bombarda</name>
    <dbReference type="NCBI Taxonomy" id="252184"/>
    <lineage>
        <taxon>Eukaryota</taxon>
        <taxon>Fungi</taxon>
        <taxon>Dikarya</taxon>
        <taxon>Ascomycota</taxon>
        <taxon>Pezizomycotina</taxon>
        <taxon>Sordariomycetes</taxon>
        <taxon>Sordariomycetidae</taxon>
        <taxon>Sordariales</taxon>
        <taxon>Lasiosphaeriaceae</taxon>
        <taxon>Bombardia</taxon>
    </lineage>
</organism>
<proteinExistence type="inferred from homology"/>
<keyword evidence="9" id="KW-1185">Reference proteome</keyword>
<dbReference type="PANTHER" id="PTHR33048:SF164">
    <property type="entry name" value="INTEGRAL MEMBRANE PROTEIN-RELATED"/>
    <property type="match status" value="1"/>
</dbReference>
<gene>
    <name evidence="8" type="ORF">B0T17DRAFT_466531</name>
</gene>
<keyword evidence="2 6" id="KW-0812">Transmembrane</keyword>
<sequence length="255" mass="28108">LGLALLAARIYTRARIVRKMGWDDWTMIVATILAVVASAIVTMEVHYGVGKHAAYIPPPDLIKAVKWIWLSAPFSTMSACFGKISIALLIMRINGNRNKPYTIFLWVLIVLLFIINLLLSIITFAQCTPVYWLWEQLNPISAMQGGGGGSCWDPNIQKNYGYFQGAFSALSDLILALFPILIIKNLKLDLKVKIGLCAVMGLGIIATVAACIKTVALQNLATPDFTYNAIELVYWFMTENWAIVIAACIPTLGPL</sequence>
<feature type="transmembrane region" description="Helical" evidence="6">
    <location>
        <begin position="25"/>
        <end position="47"/>
    </location>
</feature>
<dbReference type="EMBL" id="JAULSR010000003">
    <property type="protein sequence ID" value="KAK0624997.1"/>
    <property type="molecule type" value="Genomic_DNA"/>
</dbReference>
<dbReference type="Proteomes" id="UP001174934">
    <property type="component" value="Unassembled WGS sequence"/>
</dbReference>
<feature type="transmembrane region" description="Helical" evidence="6">
    <location>
        <begin position="194"/>
        <end position="220"/>
    </location>
</feature>
<evidence type="ECO:0000256" key="6">
    <source>
        <dbReference type="SAM" id="Phobius"/>
    </source>
</evidence>
<protein>
    <recommendedName>
        <fullName evidence="7">Rhodopsin domain-containing protein</fullName>
    </recommendedName>
</protein>
<keyword evidence="3 6" id="KW-1133">Transmembrane helix</keyword>
<dbReference type="GO" id="GO:0016020">
    <property type="term" value="C:membrane"/>
    <property type="evidence" value="ECO:0007669"/>
    <property type="project" value="UniProtKB-SubCell"/>
</dbReference>
<dbReference type="PANTHER" id="PTHR33048">
    <property type="entry name" value="PTH11-LIKE INTEGRAL MEMBRANE PROTEIN (AFU_ORTHOLOGUE AFUA_5G11245)"/>
    <property type="match status" value="1"/>
</dbReference>
<comment type="similarity">
    <text evidence="5">Belongs to the SAT4 family.</text>
</comment>
<accession>A0AA40C4Q2</accession>
<evidence type="ECO:0000256" key="3">
    <source>
        <dbReference type="ARBA" id="ARBA00022989"/>
    </source>
</evidence>
<reference evidence="8" key="1">
    <citation type="submission" date="2023-06" db="EMBL/GenBank/DDBJ databases">
        <title>Genome-scale phylogeny and comparative genomics of the fungal order Sordariales.</title>
        <authorList>
            <consortium name="Lawrence Berkeley National Laboratory"/>
            <person name="Hensen N."/>
            <person name="Bonometti L."/>
            <person name="Westerberg I."/>
            <person name="Brannstrom I.O."/>
            <person name="Guillou S."/>
            <person name="Cros-Aarteil S."/>
            <person name="Calhoun S."/>
            <person name="Haridas S."/>
            <person name="Kuo A."/>
            <person name="Mondo S."/>
            <person name="Pangilinan J."/>
            <person name="Riley R."/>
            <person name="LaButti K."/>
            <person name="Andreopoulos B."/>
            <person name="Lipzen A."/>
            <person name="Chen C."/>
            <person name="Yanf M."/>
            <person name="Daum C."/>
            <person name="Ng V."/>
            <person name="Clum A."/>
            <person name="Steindorff A."/>
            <person name="Ohm R."/>
            <person name="Martin F."/>
            <person name="Silar P."/>
            <person name="Natvig D."/>
            <person name="Lalanne C."/>
            <person name="Gautier V."/>
            <person name="Ament-velasquez S.L."/>
            <person name="Kruys A."/>
            <person name="Hutchinson M.I."/>
            <person name="Powell A.J."/>
            <person name="Barry K."/>
            <person name="Miller A.N."/>
            <person name="Grigoriev I.V."/>
            <person name="Debuchy R."/>
            <person name="Gladieux P."/>
            <person name="Thoren M.H."/>
            <person name="Johannesson H."/>
        </authorList>
    </citation>
    <scope>NUCLEOTIDE SEQUENCE</scope>
    <source>
        <strain evidence="8">SMH3391-2</strain>
    </source>
</reference>
<feature type="transmembrane region" description="Helical" evidence="6">
    <location>
        <begin position="103"/>
        <end position="125"/>
    </location>
</feature>
<keyword evidence="4 6" id="KW-0472">Membrane</keyword>
<evidence type="ECO:0000313" key="8">
    <source>
        <dbReference type="EMBL" id="KAK0624997.1"/>
    </source>
</evidence>
<feature type="transmembrane region" description="Helical" evidence="6">
    <location>
        <begin position="232"/>
        <end position="252"/>
    </location>
</feature>
<evidence type="ECO:0000259" key="7">
    <source>
        <dbReference type="Pfam" id="PF20684"/>
    </source>
</evidence>
<feature type="non-terminal residue" evidence="8">
    <location>
        <position position="1"/>
    </location>
</feature>
<evidence type="ECO:0000313" key="9">
    <source>
        <dbReference type="Proteomes" id="UP001174934"/>
    </source>
</evidence>